<evidence type="ECO:0000256" key="8">
    <source>
        <dbReference type="PIRSR" id="PIRSR037215-1"/>
    </source>
</evidence>
<evidence type="ECO:0000256" key="6">
    <source>
        <dbReference type="ARBA" id="ARBA00023049"/>
    </source>
</evidence>
<dbReference type="EC" id="3.4.11.4" evidence="7"/>
<evidence type="ECO:0000256" key="1">
    <source>
        <dbReference type="ARBA" id="ARBA00009692"/>
    </source>
</evidence>
<dbReference type="PANTHER" id="PTHR42994">
    <property type="entry name" value="PEPTIDASE T"/>
    <property type="match status" value="1"/>
</dbReference>
<proteinExistence type="inferred from homology"/>
<dbReference type="GO" id="GO:0005829">
    <property type="term" value="C:cytosol"/>
    <property type="evidence" value="ECO:0007669"/>
    <property type="project" value="TreeGrafter"/>
</dbReference>
<feature type="active site" evidence="8">
    <location>
        <position position="86"/>
    </location>
</feature>
<keyword evidence="12" id="KW-1185">Reference proteome</keyword>
<feature type="binding site" evidence="9">
    <location>
        <position position="84"/>
    </location>
    <ligand>
        <name>Zn(2+)</name>
        <dbReference type="ChEBI" id="CHEBI:29105"/>
        <label>1</label>
    </ligand>
</feature>
<dbReference type="Gene3D" id="3.40.630.10">
    <property type="entry name" value="Zn peptidases"/>
    <property type="match status" value="1"/>
</dbReference>
<dbReference type="PANTHER" id="PTHR42994:SF1">
    <property type="entry name" value="PEPTIDASE T"/>
    <property type="match status" value="1"/>
</dbReference>
<comment type="caution">
    <text evidence="11">The sequence shown here is derived from an EMBL/GenBank/DDBJ whole genome shotgun (WGS) entry which is preliminary data.</text>
</comment>
<dbReference type="InterPro" id="IPR011650">
    <property type="entry name" value="Peptidase_M20_dimer"/>
</dbReference>
<dbReference type="InterPro" id="IPR001261">
    <property type="entry name" value="ArgE/DapE_CS"/>
</dbReference>
<evidence type="ECO:0000256" key="4">
    <source>
        <dbReference type="ARBA" id="ARBA00022801"/>
    </source>
</evidence>
<dbReference type="SUPFAM" id="SSF53187">
    <property type="entry name" value="Zn-dependent exopeptidases"/>
    <property type="match status" value="1"/>
</dbReference>
<feature type="binding site" evidence="9">
    <location>
        <position position="182"/>
    </location>
    <ligand>
        <name>Zn(2+)</name>
        <dbReference type="ChEBI" id="CHEBI:29105"/>
        <label>2</label>
    </ligand>
</feature>
<dbReference type="GO" id="GO:0006508">
    <property type="term" value="P:proteolysis"/>
    <property type="evidence" value="ECO:0007669"/>
    <property type="project" value="UniProtKB-UniRule"/>
</dbReference>
<feature type="active site" description="Proton acceptor" evidence="8">
    <location>
        <position position="181"/>
    </location>
</feature>
<feature type="domain" description="Peptidase M20 dimerisation" evidence="10">
    <location>
        <begin position="214"/>
        <end position="314"/>
    </location>
</feature>
<keyword evidence="2" id="KW-0645">Protease</keyword>
<dbReference type="NCBIfam" id="NF003976">
    <property type="entry name" value="PRK05469.1"/>
    <property type="match status" value="1"/>
</dbReference>
<dbReference type="Pfam" id="PF01546">
    <property type="entry name" value="Peptidase_M20"/>
    <property type="match status" value="1"/>
</dbReference>
<evidence type="ECO:0000313" key="11">
    <source>
        <dbReference type="EMBL" id="MDF1612841.1"/>
    </source>
</evidence>
<dbReference type="SUPFAM" id="SSF55031">
    <property type="entry name" value="Bacterial exopeptidase dimerisation domain"/>
    <property type="match status" value="1"/>
</dbReference>
<dbReference type="PROSITE" id="PS00758">
    <property type="entry name" value="ARGE_DAPE_CPG2_1"/>
    <property type="match status" value="1"/>
</dbReference>
<name>A0AAE3TDS8_9BACT</name>
<dbReference type="InterPro" id="IPR002933">
    <property type="entry name" value="Peptidase_M20"/>
</dbReference>
<evidence type="ECO:0000256" key="2">
    <source>
        <dbReference type="ARBA" id="ARBA00022670"/>
    </source>
</evidence>
<feature type="binding site" evidence="9">
    <location>
        <position position="204"/>
    </location>
    <ligand>
        <name>Zn(2+)</name>
        <dbReference type="ChEBI" id="CHEBI:29105"/>
        <label>1</label>
    </ligand>
</feature>
<dbReference type="EMBL" id="JARGDL010000019">
    <property type="protein sequence ID" value="MDF1612841.1"/>
    <property type="molecule type" value="Genomic_DNA"/>
</dbReference>
<dbReference type="Gene3D" id="3.30.70.360">
    <property type="match status" value="1"/>
</dbReference>
<keyword evidence="6" id="KW-0482">Metalloprotease</keyword>
<dbReference type="RefSeq" id="WP_321536612.1">
    <property type="nucleotide sequence ID" value="NZ_JARGDL010000019.1"/>
</dbReference>
<dbReference type="NCBIfam" id="NF009920">
    <property type="entry name" value="PRK13381.1"/>
    <property type="match status" value="1"/>
</dbReference>
<feature type="binding site" evidence="9">
    <location>
        <position position="147"/>
    </location>
    <ligand>
        <name>Zn(2+)</name>
        <dbReference type="ChEBI" id="CHEBI:29105"/>
        <label>2</label>
    </ligand>
</feature>
<dbReference type="NCBIfam" id="TIGR01882">
    <property type="entry name" value="peptidase-T"/>
    <property type="match status" value="1"/>
</dbReference>
<gene>
    <name evidence="11" type="primary">pepT</name>
    <name evidence="11" type="ORF">P0M35_11820</name>
</gene>
<feature type="binding site" evidence="9">
    <location>
        <position position="147"/>
    </location>
    <ligand>
        <name>Zn(2+)</name>
        <dbReference type="ChEBI" id="CHEBI:29105"/>
        <label>1</label>
    </ligand>
</feature>
<evidence type="ECO:0000259" key="10">
    <source>
        <dbReference type="Pfam" id="PF07687"/>
    </source>
</evidence>
<dbReference type="AlphaFoldDB" id="A0AAE3TDS8"/>
<sequence>MFDQNYNYTCLERFLKYVKIDTQSNEDSTTFPSDPKQLELSKLLVEELKQIGMTEVEMDEYGYVMATLPSNTDKNVPTIGFIAHVDTSPAVTGTNVKPVIHKNYQGGDIVLPNDKTKIIKVDENPELKDMIGMDIITTDGTTLLGADDKAGVAEIMDAMHYLITHPEIQHGKIRICFTPDEEVGRGTEKFNVQKFGAKYAYTIDGSTRGEVEIETFSADAVVIKFNGKNVHPGYAKNKMINAIKIASYFIDLLPKDTLSPETTEKREGYVHPTSVNGNETQTVIKFIIRDFDANKLKEYENYLKELCEKAVSKYPGSTYDFEVIEQYRNMKYVLDNHPHVEQFAIEALNRLGINPIKSAIRGGTDGARLSYMGIPTPNLFAGGHNFHGFLEYVAVQDMQAAVQMIVTLAQIWEEKS</sequence>
<comment type="cofactor">
    <cofactor evidence="9">
        <name>Zn(2+)</name>
        <dbReference type="ChEBI" id="CHEBI:29105"/>
    </cofactor>
    <text evidence="9">Binds 2 Zn(2+) ions per subunit.</text>
</comment>
<dbReference type="Proteomes" id="UP001221302">
    <property type="component" value="Unassembled WGS sequence"/>
</dbReference>
<feature type="binding site" evidence="9">
    <location>
        <position position="387"/>
    </location>
    <ligand>
        <name>Zn(2+)</name>
        <dbReference type="ChEBI" id="CHEBI:29105"/>
        <label>2</label>
    </ligand>
</feature>
<dbReference type="InterPro" id="IPR036264">
    <property type="entry name" value="Bact_exopeptidase_dim_dom"/>
</dbReference>
<dbReference type="GO" id="GO:0008270">
    <property type="term" value="F:zinc ion binding"/>
    <property type="evidence" value="ECO:0007669"/>
    <property type="project" value="InterPro"/>
</dbReference>
<evidence type="ECO:0000256" key="7">
    <source>
        <dbReference type="NCBIfam" id="TIGR01882"/>
    </source>
</evidence>
<accession>A0AAE3TDS8</accession>
<protein>
    <recommendedName>
        <fullName evidence="7">Peptidase T</fullName>
        <ecNumber evidence="7">3.4.11.4</ecNumber>
    </recommendedName>
</protein>
<keyword evidence="11" id="KW-0031">Aminopeptidase</keyword>
<dbReference type="PROSITE" id="PS00759">
    <property type="entry name" value="ARGE_DAPE_CPG2_2"/>
    <property type="match status" value="1"/>
</dbReference>
<dbReference type="GO" id="GO:0045148">
    <property type="term" value="F:tripeptide aminopeptidase activity"/>
    <property type="evidence" value="ECO:0007669"/>
    <property type="project" value="UniProtKB-UniRule"/>
</dbReference>
<evidence type="ECO:0000256" key="5">
    <source>
        <dbReference type="ARBA" id="ARBA00022833"/>
    </source>
</evidence>
<dbReference type="Pfam" id="PF07687">
    <property type="entry name" value="M20_dimer"/>
    <property type="match status" value="1"/>
</dbReference>
<dbReference type="CDD" id="cd03892">
    <property type="entry name" value="M20_peptT"/>
    <property type="match status" value="1"/>
</dbReference>
<evidence type="ECO:0000256" key="9">
    <source>
        <dbReference type="PIRSR" id="PIRSR037215-2"/>
    </source>
</evidence>
<keyword evidence="4 11" id="KW-0378">Hydrolase</keyword>
<comment type="similarity">
    <text evidence="1">Belongs to the peptidase M20B family.</text>
</comment>
<evidence type="ECO:0000256" key="3">
    <source>
        <dbReference type="ARBA" id="ARBA00022723"/>
    </source>
</evidence>
<dbReference type="GO" id="GO:0006518">
    <property type="term" value="P:peptide metabolic process"/>
    <property type="evidence" value="ECO:0007669"/>
    <property type="project" value="InterPro"/>
</dbReference>
<organism evidence="11 12">
    <name type="scientific">Stygiobacter electus</name>
    <dbReference type="NCBI Taxonomy" id="3032292"/>
    <lineage>
        <taxon>Bacteria</taxon>
        <taxon>Pseudomonadati</taxon>
        <taxon>Ignavibacteriota</taxon>
        <taxon>Ignavibacteria</taxon>
        <taxon>Ignavibacteriales</taxon>
        <taxon>Melioribacteraceae</taxon>
        <taxon>Stygiobacter</taxon>
    </lineage>
</organism>
<dbReference type="PIRSF" id="PIRSF037215">
    <property type="entry name" value="Peptidase_M20B"/>
    <property type="match status" value="1"/>
</dbReference>
<dbReference type="GO" id="GO:0008237">
    <property type="term" value="F:metallopeptidase activity"/>
    <property type="evidence" value="ECO:0007669"/>
    <property type="project" value="UniProtKB-KW"/>
</dbReference>
<keyword evidence="5 9" id="KW-0862">Zinc</keyword>
<reference evidence="11" key="1">
    <citation type="submission" date="2023-03" db="EMBL/GenBank/DDBJ databases">
        <title>Stygiobacter electus gen. nov., sp. nov., facultatively anaerobic thermotolerant bacterium of the class Ignavibacteria from a well of Yessentuki mineral water deposit.</title>
        <authorList>
            <person name="Podosokorskaya O.A."/>
            <person name="Elcheninov A.G."/>
            <person name="Petrova N.F."/>
            <person name="Zavarzina D.G."/>
            <person name="Kublanov I.V."/>
            <person name="Merkel A.Y."/>
        </authorList>
    </citation>
    <scope>NUCLEOTIDE SEQUENCE</scope>
    <source>
        <strain evidence="11">09-Me</strain>
    </source>
</reference>
<dbReference type="InterPro" id="IPR010161">
    <property type="entry name" value="Peptidase_M20B"/>
</dbReference>
<evidence type="ECO:0000313" key="12">
    <source>
        <dbReference type="Proteomes" id="UP001221302"/>
    </source>
</evidence>
<keyword evidence="3 9" id="KW-0479">Metal-binding</keyword>